<reference evidence="2" key="1">
    <citation type="journal article" date="2019" name="Int. J. Syst. Evol. Microbiol.">
        <title>The Global Catalogue of Microorganisms (GCM) 10K type strain sequencing project: providing services to taxonomists for standard genome sequencing and annotation.</title>
        <authorList>
            <consortium name="The Broad Institute Genomics Platform"/>
            <consortium name="The Broad Institute Genome Sequencing Center for Infectious Disease"/>
            <person name="Wu L."/>
            <person name="Ma J."/>
        </authorList>
    </citation>
    <scope>NUCLEOTIDE SEQUENCE [LARGE SCALE GENOMIC DNA]</scope>
    <source>
        <strain evidence="2">JCM 11444</strain>
    </source>
</reference>
<comment type="caution">
    <text evidence="1">The sequence shown here is derived from an EMBL/GenBank/DDBJ whole genome shotgun (WGS) entry which is preliminary data.</text>
</comment>
<name>A0ABP3ZGR2_9ACTN</name>
<evidence type="ECO:0000313" key="2">
    <source>
        <dbReference type="Proteomes" id="UP001500418"/>
    </source>
</evidence>
<dbReference type="SMART" id="SM00671">
    <property type="entry name" value="SEL1"/>
    <property type="match status" value="3"/>
</dbReference>
<keyword evidence="2" id="KW-1185">Reference proteome</keyword>
<dbReference type="EMBL" id="BAAAID010000005">
    <property type="protein sequence ID" value="GAA0920896.1"/>
    <property type="molecule type" value="Genomic_DNA"/>
</dbReference>
<protein>
    <recommendedName>
        <fullName evidence="3">Sel1 repeat family protein</fullName>
    </recommendedName>
</protein>
<dbReference type="SUPFAM" id="SSF81901">
    <property type="entry name" value="HCP-like"/>
    <property type="match status" value="2"/>
</dbReference>
<evidence type="ECO:0000313" key="1">
    <source>
        <dbReference type="EMBL" id="GAA0920896.1"/>
    </source>
</evidence>
<dbReference type="Gene3D" id="1.25.40.10">
    <property type="entry name" value="Tetratricopeptide repeat domain"/>
    <property type="match status" value="1"/>
</dbReference>
<dbReference type="InterPro" id="IPR011990">
    <property type="entry name" value="TPR-like_helical_dom_sf"/>
</dbReference>
<dbReference type="InterPro" id="IPR006597">
    <property type="entry name" value="Sel1-like"/>
</dbReference>
<dbReference type="InterPro" id="IPR050767">
    <property type="entry name" value="Sel1_AlgK"/>
</dbReference>
<dbReference type="Proteomes" id="UP001500418">
    <property type="component" value="Unassembled WGS sequence"/>
</dbReference>
<dbReference type="PANTHER" id="PTHR11102">
    <property type="entry name" value="SEL-1-LIKE PROTEIN"/>
    <property type="match status" value="1"/>
</dbReference>
<evidence type="ECO:0008006" key="3">
    <source>
        <dbReference type="Google" id="ProtNLM"/>
    </source>
</evidence>
<proteinExistence type="predicted"/>
<accession>A0ABP3ZGR2</accession>
<organism evidence="1 2">
    <name type="scientific">Streptomyces rhizosphaericus</name>
    <dbReference type="NCBI Taxonomy" id="114699"/>
    <lineage>
        <taxon>Bacteria</taxon>
        <taxon>Bacillati</taxon>
        <taxon>Actinomycetota</taxon>
        <taxon>Actinomycetes</taxon>
        <taxon>Kitasatosporales</taxon>
        <taxon>Streptomycetaceae</taxon>
        <taxon>Streptomyces</taxon>
        <taxon>Streptomyces violaceusniger group</taxon>
    </lineage>
</organism>
<gene>
    <name evidence="1" type="ORF">GCM10009575_014150</name>
</gene>
<sequence length="327" mass="36748">MAFERPDPGLEQAAACGDSRAMMRLARFFEDWNPEQSQRWFHDAAEVGESEAMYRLAELLTKGQADQARHWYRRAAEAGHLEAMYAMSRIGDNLEERGRWLRRAAHSGQVEAKLELGRALRDRSLPQEAERWLRAAAEDNGERWVEPLDLAATDAGLGPRHQACLDLVALLTAQGRFDEADQWRGRARRILRWETSVNRSFFTRSATGTVVVTAAVTTAVIPFVHALISKAAEDAYGQARALVQRMLRRSPSSPSETNNGATLLIADDPDAHITLCLWSDVTDEALRALASLDLDELTAQRPDRGRIRLVWNSATARWQIRGDHPDQ</sequence>
<dbReference type="PANTHER" id="PTHR11102:SF160">
    <property type="entry name" value="ERAD-ASSOCIATED E3 UBIQUITIN-PROTEIN LIGASE COMPONENT HRD3"/>
    <property type="match status" value="1"/>
</dbReference>